<dbReference type="InterPro" id="IPR036390">
    <property type="entry name" value="WH_DNA-bd_sf"/>
</dbReference>
<dbReference type="GO" id="GO:0045892">
    <property type="term" value="P:negative regulation of DNA-templated transcription"/>
    <property type="evidence" value="ECO:0007669"/>
    <property type="project" value="TreeGrafter"/>
</dbReference>
<feature type="domain" description="HTH iclR-type" evidence="4">
    <location>
        <begin position="11"/>
        <end position="73"/>
    </location>
</feature>
<keyword evidence="2" id="KW-0238">DNA-binding</keyword>
<sequence length="257" mass="29175">MKKAREKRTCNRSVSRALDVLEQFLLDDHEIGLTELSRRLKLPKNNIFRLLATLQLRNYVSRDPVTERYQLGFMTVELAQRALWQRGLGGARKVMERLVRQCNETTCVSIMSDYSVINLDSVECDHNLRVMPTLGVQLPAYCTAPGKSFMAHFGEEAIAKYTSINRFERHTPHTITDAESWMDQLREIAQQGYAVEFEELNLSVNSVGAPIRDYTSRVIGAVSMLGPSQRFHPERIEQELAPLLKQGAADISATLGY</sequence>
<dbReference type="InterPro" id="IPR036388">
    <property type="entry name" value="WH-like_DNA-bd_sf"/>
</dbReference>
<dbReference type="SMART" id="SM00346">
    <property type="entry name" value="HTH_ICLR"/>
    <property type="match status" value="1"/>
</dbReference>
<reference evidence="6 7" key="1">
    <citation type="submission" date="2020-06" db="EMBL/GenBank/DDBJ databases">
        <title>Interaction of electrochemicaly active bacteria, Geobacter bremensis R4 on different carbon anode.</title>
        <authorList>
            <person name="Meng L."/>
            <person name="Yoshida N."/>
        </authorList>
    </citation>
    <scope>NUCLEOTIDE SEQUENCE [LARGE SCALE GENOMIC DNA]</scope>
    <source>
        <strain evidence="6 7">R4</strain>
    </source>
</reference>
<dbReference type="PANTHER" id="PTHR30136:SF24">
    <property type="entry name" value="HTH-TYPE TRANSCRIPTIONAL REPRESSOR ALLR"/>
    <property type="match status" value="1"/>
</dbReference>
<dbReference type="SUPFAM" id="SSF55781">
    <property type="entry name" value="GAF domain-like"/>
    <property type="match status" value="1"/>
</dbReference>
<name>A0A6S6M3G7_9BACT</name>
<dbReference type="FunFam" id="1.10.10.10:FF:000056">
    <property type="entry name" value="IclR family transcriptional regulator"/>
    <property type="match status" value="1"/>
</dbReference>
<dbReference type="PROSITE" id="PS51078">
    <property type="entry name" value="ICLR_ED"/>
    <property type="match status" value="1"/>
</dbReference>
<keyword evidence="7" id="KW-1185">Reference proteome</keyword>
<dbReference type="PROSITE" id="PS51077">
    <property type="entry name" value="HTH_ICLR"/>
    <property type="match status" value="1"/>
</dbReference>
<dbReference type="AlphaFoldDB" id="A0A6S6M3G7"/>
<feature type="domain" description="IclR-ED" evidence="5">
    <location>
        <begin position="74"/>
        <end position="257"/>
    </location>
</feature>
<keyword evidence="1" id="KW-0805">Transcription regulation</keyword>
<evidence type="ECO:0000259" key="5">
    <source>
        <dbReference type="PROSITE" id="PS51078"/>
    </source>
</evidence>
<dbReference type="InterPro" id="IPR029016">
    <property type="entry name" value="GAF-like_dom_sf"/>
</dbReference>
<evidence type="ECO:0000256" key="3">
    <source>
        <dbReference type="ARBA" id="ARBA00023163"/>
    </source>
</evidence>
<dbReference type="GO" id="GO:0003677">
    <property type="term" value="F:DNA binding"/>
    <property type="evidence" value="ECO:0007669"/>
    <property type="project" value="UniProtKB-KW"/>
</dbReference>
<dbReference type="GO" id="GO:0003700">
    <property type="term" value="F:DNA-binding transcription factor activity"/>
    <property type="evidence" value="ECO:0007669"/>
    <property type="project" value="TreeGrafter"/>
</dbReference>
<evidence type="ECO:0000256" key="1">
    <source>
        <dbReference type="ARBA" id="ARBA00023015"/>
    </source>
</evidence>
<evidence type="ECO:0000313" key="7">
    <source>
        <dbReference type="Proteomes" id="UP000515472"/>
    </source>
</evidence>
<evidence type="ECO:0000259" key="4">
    <source>
        <dbReference type="PROSITE" id="PS51077"/>
    </source>
</evidence>
<dbReference type="Pfam" id="PF09339">
    <property type="entry name" value="HTH_IclR"/>
    <property type="match status" value="1"/>
</dbReference>
<evidence type="ECO:0000256" key="2">
    <source>
        <dbReference type="ARBA" id="ARBA00023125"/>
    </source>
</evidence>
<evidence type="ECO:0000313" key="6">
    <source>
        <dbReference type="EMBL" id="BCG48273.1"/>
    </source>
</evidence>
<dbReference type="EMBL" id="AP023213">
    <property type="protein sequence ID" value="BCG48273.1"/>
    <property type="molecule type" value="Genomic_DNA"/>
</dbReference>
<dbReference type="InterPro" id="IPR005471">
    <property type="entry name" value="Tscrpt_reg_IclR_N"/>
</dbReference>
<dbReference type="InterPro" id="IPR050707">
    <property type="entry name" value="HTH_MetabolicPath_Reg"/>
</dbReference>
<dbReference type="Pfam" id="PF01614">
    <property type="entry name" value="IclR_C"/>
    <property type="match status" value="1"/>
</dbReference>
<dbReference type="Gene3D" id="1.10.10.10">
    <property type="entry name" value="Winged helix-like DNA-binding domain superfamily/Winged helix DNA-binding domain"/>
    <property type="match status" value="1"/>
</dbReference>
<dbReference type="SUPFAM" id="SSF46785">
    <property type="entry name" value="Winged helix' DNA-binding domain"/>
    <property type="match status" value="1"/>
</dbReference>
<dbReference type="RefSeq" id="WP_185243041.1">
    <property type="nucleotide sequence ID" value="NZ_AP023213.1"/>
</dbReference>
<proteinExistence type="predicted"/>
<dbReference type="Gene3D" id="3.30.450.40">
    <property type="match status" value="1"/>
</dbReference>
<accession>A0A6S6M3G7</accession>
<organism evidence="6 7">
    <name type="scientific">Citrifermentans bremense</name>
    <dbReference type="NCBI Taxonomy" id="60035"/>
    <lineage>
        <taxon>Bacteria</taxon>
        <taxon>Pseudomonadati</taxon>
        <taxon>Thermodesulfobacteriota</taxon>
        <taxon>Desulfuromonadia</taxon>
        <taxon>Geobacterales</taxon>
        <taxon>Geobacteraceae</taxon>
        <taxon>Citrifermentans</taxon>
    </lineage>
</organism>
<dbReference type="KEGG" id="gbn:GEOBRER4_30230"/>
<dbReference type="InterPro" id="IPR014757">
    <property type="entry name" value="Tscrpt_reg_IclR_C"/>
</dbReference>
<gene>
    <name evidence="6" type="ORF">GEOBRER4_n3156</name>
</gene>
<protein>
    <submittedName>
        <fullName evidence="6">Transcriptional regulator, IclR family</fullName>
    </submittedName>
</protein>
<dbReference type="PANTHER" id="PTHR30136">
    <property type="entry name" value="HELIX-TURN-HELIX TRANSCRIPTIONAL REGULATOR, ICLR FAMILY"/>
    <property type="match status" value="1"/>
</dbReference>
<keyword evidence="3" id="KW-0804">Transcription</keyword>
<dbReference type="Proteomes" id="UP000515472">
    <property type="component" value="Chromosome"/>
</dbReference>